<dbReference type="Proteomes" id="UP001567538">
    <property type="component" value="Unassembled WGS sequence"/>
</dbReference>
<proteinExistence type="predicted"/>
<dbReference type="EMBL" id="JBEAFC010000005">
    <property type="protein sequence ID" value="KAL1556651.1"/>
    <property type="molecule type" value="Genomic_DNA"/>
</dbReference>
<evidence type="ECO:0000313" key="2">
    <source>
        <dbReference type="EMBL" id="KAL1556651.1"/>
    </source>
</evidence>
<dbReference type="AlphaFoldDB" id="A0ABD1HJL9"/>
<protein>
    <submittedName>
        <fullName evidence="2">Uncharacterized protein</fullName>
    </submittedName>
</protein>
<gene>
    <name evidence="2" type="ORF">AAHA92_12244</name>
</gene>
<sequence length="117" mass="13790">MLTTYWRKVQLIPQARLQNFGDEGNSRDTVDTNMSVLIRRMEEVRMKERLNTYHYKMEKNGWNYTSKYDDVDNHKMHNFLVTSFQLAHIVCTTVALVFLTGSLSIFLVSFIFSQSIN</sequence>
<keyword evidence="1" id="KW-0812">Transmembrane</keyword>
<keyword evidence="3" id="KW-1185">Reference proteome</keyword>
<dbReference type="PANTHER" id="PTHR38225:SF3">
    <property type="entry name" value="RX N-TERMINAL DOMAIN-CONTAINING PROTEIN"/>
    <property type="match status" value="1"/>
</dbReference>
<feature type="transmembrane region" description="Helical" evidence="1">
    <location>
        <begin position="86"/>
        <end position="112"/>
    </location>
</feature>
<organism evidence="2 3">
    <name type="scientific">Salvia divinorum</name>
    <name type="common">Maria pastora</name>
    <name type="synonym">Diviner's sage</name>
    <dbReference type="NCBI Taxonomy" id="28513"/>
    <lineage>
        <taxon>Eukaryota</taxon>
        <taxon>Viridiplantae</taxon>
        <taxon>Streptophyta</taxon>
        <taxon>Embryophyta</taxon>
        <taxon>Tracheophyta</taxon>
        <taxon>Spermatophyta</taxon>
        <taxon>Magnoliopsida</taxon>
        <taxon>eudicotyledons</taxon>
        <taxon>Gunneridae</taxon>
        <taxon>Pentapetalae</taxon>
        <taxon>asterids</taxon>
        <taxon>lamiids</taxon>
        <taxon>Lamiales</taxon>
        <taxon>Lamiaceae</taxon>
        <taxon>Nepetoideae</taxon>
        <taxon>Mentheae</taxon>
        <taxon>Salviinae</taxon>
        <taxon>Salvia</taxon>
        <taxon>Salvia subgen. Calosphace</taxon>
    </lineage>
</organism>
<evidence type="ECO:0000256" key="1">
    <source>
        <dbReference type="SAM" id="Phobius"/>
    </source>
</evidence>
<evidence type="ECO:0000313" key="3">
    <source>
        <dbReference type="Proteomes" id="UP001567538"/>
    </source>
</evidence>
<accession>A0ABD1HJL9</accession>
<keyword evidence="1" id="KW-0472">Membrane</keyword>
<keyword evidence="1" id="KW-1133">Transmembrane helix</keyword>
<comment type="caution">
    <text evidence="2">The sequence shown here is derived from an EMBL/GenBank/DDBJ whole genome shotgun (WGS) entry which is preliminary data.</text>
</comment>
<dbReference type="PANTHER" id="PTHR38225">
    <property type="entry name" value="PROTEIN, PUTATIVE-RELATED"/>
    <property type="match status" value="1"/>
</dbReference>
<name>A0ABD1HJL9_SALDI</name>
<reference evidence="2 3" key="1">
    <citation type="submission" date="2024-06" db="EMBL/GenBank/DDBJ databases">
        <title>A chromosome level genome sequence of Diviner's sage (Salvia divinorum).</title>
        <authorList>
            <person name="Ford S.A."/>
            <person name="Ro D.-K."/>
            <person name="Ness R.W."/>
            <person name="Phillips M.A."/>
        </authorList>
    </citation>
    <scope>NUCLEOTIDE SEQUENCE [LARGE SCALE GENOMIC DNA]</scope>
    <source>
        <strain evidence="2">SAF-2024a</strain>
        <tissue evidence="2">Leaf</tissue>
    </source>
</reference>